<dbReference type="SUPFAM" id="SSF52540">
    <property type="entry name" value="P-loop containing nucleoside triphosphate hydrolases"/>
    <property type="match status" value="1"/>
</dbReference>
<feature type="non-terminal residue" evidence="6">
    <location>
        <position position="125"/>
    </location>
</feature>
<evidence type="ECO:0000313" key="6">
    <source>
        <dbReference type="EMBL" id="OTF83402.1"/>
    </source>
</evidence>
<keyword evidence="4" id="KW-1133">Transmembrane helix</keyword>
<evidence type="ECO:0000256" key="4">
    <source>
        <dbReference type="ARBA" id="ARBA00022989"/>
    </source>
</evidence>
<accession>A0A1Y3BRK0</accession>
<dbReference type="InterPro" id="IPR027417">
    <property type="entry name" value="P-loop_NTPase"/>
</dbReference>
<dbReference type="Gene3D" id="3.40.50.300">
    <property type="entry name" value="P-loop containing nucleotide triphosphate hydrolases"/>
    <property type="match status" value="1"/>
</dbReference>
<dbReference type="AlphaFoldDB" id="A0A1Y3BRK0"/>
<proteinExistence type="predicted"/>
<dbReference type="PANTHER" id="PTHR48041:SF78">
    <property type="entry name" value="ABC TRANSPORTER EXPRESSED IN TRACHEA, ISOFORM A"/>
    <property type="match status" value="1"/>
</dbReference>
<evidence type="ECO:0008006" key="8">
    <source>
        <dbReference type="Google" id="ProtNLM"/>
    </source>
</evidence>
<evidence type="ECO:0000256" key="3">
    <source>
        <dbReference type="ARBA" id="ARBA00022692"/>
    </source>
</evidence>
<dbReference type="Proteomes" id="UP000194236">
    <property type="component" value="Unassembled WGS sequence"/>
</dbReference>
<reference evidence="6 7" key="1">
    <citation type="submission" date="2017-03" db="EMBL/GenBank/DDBJ databases">
        <title>Genome Survey of Euroglyphus maynei.</title>
        <authorList>
            <person name="Arlian L.G."/>
            <person name="Morgan M.S."/>
            <person name="Rider S.D."/>
        </authorList>
    </citation>
    <scope>NUCLEOTIDE SEQUENCE [LARGE SCALE GENOMIC DNA]</scope>
    <source>
        <strain evidence="6">Arlian Lab</strain>
        <tissue evidence="6">Whole body</tissue>
    </source>
</reference>
<comment type="caution">
    <text evidence="6">The sequence shown here is derived from an EMBL/GenBank/DDBJ whole genome shotgun (WGS) entry which is preliminary data.</text>
</comment>
<dbReference type="InterPro" id="IPR050352">
    <property type="entry name" value="ABCG_transporters"/>
</dbReference>
<evidence type="ECO:0000256" key="1">
    <source>
        <dbReference type="ARBA" id="ARBA00004141"/>
    </source>
</evidence>
<evidence type="ECO:0000256" key="5">
    <source>
        <dbReference type="ARBA" id="ARBA00023136"/>
    </source>
</evidence>
<organism evidence="6 7">
    <name type="scientific">Euroglyphus maynei</name>
    <name type="common">Mayne's house dust mite</name>
    <dbReference type="NCBI Taxonomy" id="6958"/>
    <lineage>
        <taxon>Eukaryota</taxon>
        <taxon>Metazoa</taxon>
        <taxon>Ecdysozoa</taxon>
        <taxon>Arthropoda</taxon>
        <taxon>Chelicerata</taxon>
        <taxon>Arachnida</taxon>
        <taxon>Acari</taxon>
        <taxon>Acariformes</taxon>
        <taxon>Sarcoptiformes</taxon>
        <taxon>Astigmata</taxon>
        <taxon>Psoroptidia</taxon>
        <taxon>Analgoidea</taxon>
        <taxon>Pyroglyphidae</taxon>
        <taxon>Pyroglyphinae</taxon>
        <taxon>Euroglyphus</taxon>
    </lineage>
</organism>
<dbReference type="OrthoDB" id="10042850at2759"/>
<comment type="subcellular location">
    <subcellularLocation>
        <location evidence="1">Membrane</location>
        <topology evidence="1">Multi-pass membrane protein</topology>
    </subcellularLocation>
</comment>
<keyword evidence="2" id="KW-0813">Transport</keyword>
<dbReference type="GO" id="GO:0005886">
    <property type="term" value="C:plasma membrane"/>
    <property type="evidence" value="ECO:0007669"/>
    <property type="project" value="TreeGrafter"/>
</dbReference>
<dbReference type="GO" id="GO:0042626">
    <property type="term" value="F:ATPase-coupled transmembrane transporter activity"/>
    <property type="evidence" value="ECO:0007669"/>
    <property type="project" value="TreeGrafter"/>
</dbReference>
<dbReference type="PANTHER" id="PTHR48041">
    <property type="entry name" value="ABC TRANSPORTER G FAMILY MEMBER 28"/>
    <property type="match status" value="1"/>
</dbReference>
<keyword evidence="7" id="KW-1185">Reference proteome</keyword>
<evidence type="ECO:0000313" key="7">
    <source>
        <dbReference type="Proteomes" id="UP000194236"/>
    </source>
</evidence>
<gene>
    <name evidence="6" type="ORF">BLA29_013657</name>
</gene>
<sequence>MSNVLEQLLLDHKVLDRRFDLCSGGEQKRIALAQELMSLKAPTFLFVDEPTTGLDSHAALLMVRCLRKLADDPNNRLTILASIHSPNSEILEMFDKLYILAKGGVCIYSGLPTLLRQNLHENIGL</sequence>
<evidence type="ECO:0000256" key="2">
    <source>
        <dbReference type="ARBA" id="ARBA00022448"/>
    </source>
</evidence>
<name>A0A1Y3BRK0_EURMA</name>
<keyword evidence="5" id="KW-0472">Membrane</keyword>
<dbReference type="EMBL" id="MUJZ01003853">
    <property type="protein sequence ID" value="OTF83402.1"/>
    <property type="molecule type" value="Genomic_DNA"/>
</dbReference>
<protein>
    <recommendedName>
        <fullName evidence="8">ABC transporter domain-containing protein</fullName>
    </recommendedName>
</protein>
<keyword evidence="3" id="KW-0812">Transmembrane</keyword>